<feature type="region of interest" description="Disordered" evidence="1">
    <location>
        <begin position="160"/>
        <end position="181"/>
    </location>
</feature>
<evidence type="ECO:0000313" key="4">
    <source>
        <dbReference type="Proteomes" id="UP001307889"/>
    </source>
</evidence>
<feature type="domain" description="PiggyBac transposable element-derived protein" evidence="2">
    <location>
        <begin position="21"/>
        <end position="119"/>
    </location>
</feature>
<evidence type="ECO:0000259" key="2">
    <source>
        <dbReference type="Pfam" id="PF13843"/>
    </source>
</evidence>
<organism evidence="3 4">
    <name type="scientific">Nesidiocoris tenuis</name>
    <dbReference type="NCBI Taxonomy" id="355587"/>
    <lineage>
        <taxon>Eukaryota</taxon>
        <taxon>Metazoa</taxon>
        <taxon>Ecdysozoa</taxon>
        <taxon>Arthropoda</taxon>
        <taxon>Hexapoda</taxon>
        <taxon>Insecta</taxon>
        <taxon>Pterygota</taxon>
        <taxon>Neoptera</taxon>
        <taxon>Paraneoptera</taxon>
        <taxon>Hemiptera</taxon>
        <taxon>Heteroptera</taxon>
        <taxon>Panheteroptera</taxon>
        <taxon>Cimicomorpha</taxon>
        <taxon>Miridae</taxon>
        <taxon>Dicyphina</taxon>
        <taxon>Nesidiocoris</taxon>
    </lineage>
</organism>
<reference evidence="3 4" key="1">
    <citation type="submission" date="2023-09" db="EMBL/GenBank/DDBJ databases">
        <title>Nesidiocoris tenuis whole genome shotgun sequence.</title>
        <authorList>
            <person name="Shibata T."/>
            <person name="Shimoda M."/>
            <person name="Kobayashi T."/>
            <person name="Uehara T."/>
        </authorList>
    </citation>
    <scope>NUCLEOTIDE SEQUENCE [LARGE SCALE GENOMIC DNA]</scope>
    <source>
        <strain evidence="3 4">Japan</strain>
    </source>
</reference>
<dbReference type="InterPro" id="IPR029526">
    <property type="entry name" value="PGBD"/>
</dbReference>
<dbReference type="PANTHER" id="PTHR47272">
    <property type="entry name" value="DDE_TNP_1_7 DOMAIN-CONTAINING PROTEIN"/>
    <property type="match status" value="1"/>
</dbReference>
<evidence type="ECO:0000313" key="3">
    <source>
        <dbReference type="EMBL" id="BES91230.1"/>
    </source>
</evidence>
<protein>
    <submittedName>
        <fullName evidence="3">PiggyBac transposable element derived</fullName>
    </submittedName>
</protein>
<dbReference type="Pfam" id="PF13843">
    <property type="entry name" value="DDE_Tnp_1_7"/>
    <property type="match status" value="1"/>
</dbReference>
<gene>
    <name evidence="3" type="ORF">NTJ_04039</name>
</gene>
<dbReference type="Proteomes" id="UP001307889">
    <property type="component" value="Chromosome 2"/>
</dbReference>
<keyword evidence="4" id="KW-1185">Reference proteome</keyword>
<accession>A0ABN7AK21</accession>
<evidence type="ECO:0000256" key="1">
    <source>
        <dbReference type="SAM" id="MobiDB-lite"/>
    </source>
</evidence>
<proteinExistence type="predicted"/>
<dbReference type="EMBL" id="AP028910">
    <property type="protein sequence ID" value="BES91230.1"/>
    <property type="molecule type" value="Genomic_DNA"/>
</dbReference>
<name>A0ABN7AK21_9HEMI</name>
<sequence>MKEKEILKNCKRGEAVEYILEENGVSTSLVIWRDNRCVYLLSTICGINPSTAVKRFDRSKGEYGNVSCPAIVKVYNKHMGGVDLMDSHLGRHHIRIKTRKNWYRRLFYHLLDMAIINSWIIHRRVSRKRKTSTSDIRNDSAKEMTQKQFLIYVGESLLKSGSRAPKRGRPSGGDQCPISKKRMKQGTIPIKEVRLDGVGHRPVHERRESKMRCKNAKCTGHTYWKCAKCDVFLCLTSKRNCFEAFHS</sequence>